<sequence>MGGPRGPDKYRFPLAIKERFVEDIIGLFHHYHHNGDEHEVHHCVHSGIKIVHCGCKTINGSVQHATDSNELDCMVHLPDITGIPIMELFLSEKCPKLGWYHLGTLATKVKRVRYLCRAVG</sequence>
<dbReference type="AlphaFoldDB" id="A0A6H1ZXF9"/>
<gene>
    <name evidence="1" type="ORF">TM448A02429_0008</name>
    <name evidence="2" type="ORF">TM448B00955_0025</name>
</gene>
<dbReference type="EMBL" id="MT144679">
    <property type="protein sequence ID" value="QJH97260.1"/>
    <property type="molecule type" value="Genomic_DNA"/>
</dbReference>
<reference evidence="1" key="1">
    <citation type="submission" date="2020-03" db="EMBL/GenBank/DDBJ databases">
        <title>The deep terrestrial virosphere.</title>
        <authorList>
            <person name="Holmfeldt K."/>
            <person name="Nilsson E."/>
            <person name="Simone D."/>
            <person name="Lopez-Fernandez M."/>
            <person name="Wu X."/>
            <person name="de Brujin I."/>
            <person name="Lundin D."/>
            <person name="Andersson A."/>
            <person name="Bertilsson S."/>
            <person name="Dopson M."/>
        </authorList>
    </citation>
    <scope>NUCLEOTIDE SEQUENCE</scope>
    <source>
        <strain evidence="1">TM448A02429</strain>
        <strain evidence="2">TM448B00955</strain>
    </source>
</reference>
<protein>
    <submittedName>
        <fullName evidence="1">Uncharacterized protein</fullName>
    </submittedName>
</protein>
<accession>A0A6H1ZXF9</accession>
<name>A0A6H1ZXF9_9ZZZZ</name>
<organism evidence="1">
    <name type="scientific">viral metagenome</name>
    <dbReference type="NCBI Taxonomy" id="1070528"/>
    <lineage>
        <taxon>unclassified sequences</taxon>
        <taxon>metagenomes</taxon>
        <taxon>organismal metagenomes</taxon>
    </lineage>
</organism>
<evidence type="ECO:0000313" key="2">
    <source>
        <dbReference type="EMBL" id="QJH97260.1"/>
    </source>
</evidence>
<dbReference type="EMBL" id="MT144305">
    <property type="protein sequence ID" value="QJA52007.1"/>
    <property type="molecule type" value="Genomic_DNA"/>
</dbReference>
<evidence type="ECO:0000313" key="1">
    <source>
        <dbReference type="EMBL" id="QJA52007.1"/>
    </source>
</evidence>
<proteinExistence type="predicted"/>